<reference evidence="2" key="1">
    <citation type="submission" date="2021-12" db="EMBL/GenBank/DDBJ databases">
        <title>Prjna785345.</title>
        <authorList>
            <person name="Rujirawat T."/>
            <person name="Krajaejun T."/>
        </authorList>
    </citation>
    <scope>NUCLEOTIDE SEQUENCE</scope>
    <source>
        <strain evidence="2">Pi057C3</strain>
    </source>
</reference>
<comment type="caution">
    <text evidence="2">The sequence shown here is derived from an EMBL/GenBank/DDBJ whole genome shotgun (WGS) entry which is preliminary data.</text>
</comment>
<dbReference type="Proteomes" id="UP001209570">
    <property type="component" value="Unassembled WGS sequence"/>
</dbReference>
<gene>
    <name evidence="2" type="ORF">P43SY_010157</name>
</gene>
<dbReference type="EMBL" id="JAKCXM010000202">
    <property type="protein sequence ID" value="KAJ0398866.1"/>
    <property type="molecule type" value="Genomic_DNA"/>
</dbReference>
<evidence type="ECO:0000256" key="1">
    <source>
        <dbReference type="SAM" id="MobiDB-lite"/>
    </source>
</evidence>
<accession>A0AAD5Q9J8</accession>
<proteinExistence type="predicted"/>
<keyword evidence="3" id="KW-1185">Reference proteome</keyword>
<dbReference type="AlphaFoldDB" id="A0AAD5Q9J8"/>
<evidence type="ECO:0000313" key="2">
    <source>
        <dbReference type="EMBL" id="KAJ0398866.1"/>
    </source>
</evidence>
<feature type="region of interest" description="Disordered" evidence="1">
    <location>
        <begin position="162"/>
        <end position="193"/>
    </location>
</feature>
<organism evidence="2 3">
    <name type="scientific">Pythium insidiosum</name>
    <name type="common">Pythiosis disease agent</name>
    <dbReference type="NCBI Taxonomy" id="114742"/>
    <lineage>
        <taxon>Eukaryota</taxon>
        <taxon>Sar</taxon>
        <taxon>Stramenopiles</taxon>
        <taxon>Oomycota</taxon>
        <taxon>Peronosporomycetes</taxon>
        <taxon>Pythiales</taxon>
        <taxon>Pythiaceae</taxon>
        <taxon>Pythium</taxon>
    </lineage>
</organism>
<name>A0AAD5Q9J8_PYTIN</name>
<sequence>MGNFASSPDWIHEADALPMPAIPSVCRVGAETRPYIKPVAFFSTALGDDLEPQMTTQDAPSDLMASLITTAIETCKRSIARVFNKSLGMFSCESPAVFQSFSAEECDEWSRLNAVMTEFQATYEPGFKRPAVARCIELKTMTPHDVHVIDIRGVEQEGLLKKPDYDDGTSSWTTEETDCWSDSEGEEPDEGSCCAEEASHDERLAVLDELDRLDDADASLDVEQHATRLLRMASSLSPMAPPFVSSRLSVSLWQRQRITHVLQAFSTYNETNGYDAAMIPMADECLSVWCGDQDQAFKTLVLLHDEIPFLCASAV</sequence>
<evidence type="ECO:0000313" key="3">
    <source>
        <dbReference type="Proteomes" id="UP001209570"/>
    </source>
</evidence>
<feature type="compositionally biased region" description="Acidic residues" evidence="1">
    <location>
        <begin position="175"/>
        <end position="190"/>
    </location>
</feature>
<protein>
    <submittedName>
        <fullName evidence="2">Uncharacterized protein</fullName>
    </submittedName>
</protein>